<evidence type="ECO:0000256" key="1">
    <source>
        <dbReference type="ARBA" id="ARBA00022448"/>
    </source>
</evidence>
<dbReference type="EMBL" id="QXRZ01000001">
    <property type="protein sequence ID" value="RIL44409.1"/>
    <property type="molecule type" value="Genomic_DNA"/>
</dbReference>
<feature type="domain" description="ABC transporter" evidence="13">
    <location>
        <begin position="2"/>
        <end position="230"/>
    </location>
</feature>
<keyword evidence="7" id="KW-0406">Ion transport</keyword>
<dbReference type="Pfam" id="PF00005">
    <property type="entry name" value="ABC_tran"/>
    <property type="match status" value="1"/>
</dbReference>
<evidence type="ECO:0000256" key="4">
    <source>
        <dbReference type="ARBA" id="ARBA00022741"/>
    </source>
</evidence>
<evidence type="ECO:0000256" key="11">
    <source>
        <dbReference type="ARBA" id="ARBA00066388"/>
    </source>
</evidence>
<evidence type="ECO:0000313" key="15">
    <source>
        <dbReference type="Proteomes" id="UP000283576"/>
    </source>
</evidence>
<name>A0A2T4SZX0_STAGA</name>
<dbReference type="InterPro" id="IPR017871">
    <property type="entry name" value="ABC_transporter-like_CS"/>
</dbReference>
<dbReference type="InterPro" id="IPR050093">
    <property type="entry name" value="ABC_SmlMolc_Importer"/>
</dbReference>
<evidence type="ECO:0000256" key="2">
    <source>
        <dbReference type="ARBA" id="ARBA00022475"/>
    </source>
</evidence>
<dbReference type="EC" id="7.6.2.9" evidence="11"/>
<comment type="caution">
    <text evidence="14">The sequence shown here is derived from an EMBL/GenBank/DDBJ whole genome shotgun (WGS) entry which is preliminary data.</text>
</comment>
<keyword evidence="5 14" id="KW-0067">ATP-binding</keyword>
<dbReference type="InterPro" id="IPR015853">
    <property type="entry name" value="ABC_transpr_FbpC"/>
</dbReference>
<keyword evidence="2" id="KW-1003">Cell membrane</keyword>
<dbReference type="PANTHER" id="PTHR42781">
    <property type="entry name" value="SPERMIDINE/PUTRESCINE IMPORT ATP-BINDING PROTEIN POTA"/>
    <property type="match status" value="1"/>
</dbReference>
<evidence type="ECO:0000259" key="13">
    <source>
        <dbReference type="PROSITE" id="PS50893"/>
    </source>
</evidence>
<dbReference type="Gene3D" id="3.40.50.300">
    <property type="entry name" value="P-loop containing nucleotide triphosphate hydrolases"/>
    <property type="match status" value="1"/>
</dbReference>
<gene>
    <name evidence="14" type="ORF">BUZ01_00120</name>
</gene>
<keyword evidence="6" id="KW-0408">Iron</keyword>
<evidence type="ECO:0000256" key="7">
    <source>
        <dbReference type="ARBA" id="ARBA00023065"/>
    </source>
</evidence>
<dbReference type="PROSITE" id="PS50893">
    <property type="entry name" value="ABC_TRANSPORTER_2"/>
    <property type="match status" value="1"/>
</dbReference>
<dbReference type="GO" id="GO:0015418">
    <property type="term" value="F:ABC-type quaternary ammonium compound transporting activity"/>
    <property type="evidence" value="ECO:0007669"/>
    <property type="project" value="UniProtKB-EC"/>
</dbReference>
<dbReference type="CDD" id="cd03259">
    <property type="entry name" value="ABC_Carb_Solutes_like"/>
    <property type="match status" value="1"/>
</dbReference>
<reference evidence="14 15" key="1">
    <citation type="journal article" date="2016" name="Front. Microbiol.">
        <title>Comprehensive Phylogenetic Analysis of Bovine Non-aureus Staphylococci Species Based on Whole-Genome Sequencing.</title>
        <authorList>
            <person name="Naushad S."/>
            <person name="Barkema H.W."/>
            <person name="Luby C."/>
            <person name="Condas L.A."/>
            <person name="Nobrega D.B."/>
            <person name="Carson D.A."/>
            <person name="De Buck J."/>
        </authorList>
    </citation>
    <scope>NUCLEOTIDE SEQUENCE [LARGE SCALE GENOMIC DNA]</scope>
    <source>
        <strain evidence="14 15">SNUC 1388</strain>
    </source>
</reference>
<evidence type="ECO:0000256" key="6">
    <source>
        <dbReference type="ARBA" id="ARBA00023004"/>
    </source>
</evidence>
<dbReference type="Proteomes" id="UP000283576">
    <property type="component" value="Unassembled WGS sequence"/>
</dbReference>
<dbReference type="GO" id="GO:0016887">
    <property type="term" value="F:ATP hydrolysis activity"/>
    <property type="evidence" value="ECO:0007669"/>
    <property type="project" value="InterPro"/>
</dbReference>
<dbReference type="InterPro" id="IPR003593">
    <property type="entry name" value="AAA+_ATPase"/>
</dbReference>
<dbReference type="GO" id="GO:0005524">
    <property type="term" value="F:ATP binding"/>
    <property type="evidence" value="ECO:0007669"/>
    <property type="project" value="UniProtKB-KW"/>
</dbReference>
<dbReference type="GO" id="GO:0015408">
    <property type="term" value="F:ABC-type ferric iron transporter activity"/>
    <property type="evidence" value="ECO:0007669"/>
    <property type="project" value="InterPro"/>
</dbReference>
<dbReference type="PANTHER" id="PTHR42781:SF4">
    <property type="entry name" value="SPERMIDINE_PUTRESCINE IMPORT ATP-BINDING PROTEIN POTA"/>
    <property type="match status" value="1"/>
</dbReference>
<accession>A0A2T4SZX0</accession>
<dbReference type="SMART" id="SM00382">
    <property type="entry name" value="AAA"/>
    <property type="match status" value="1"/>
</dbReference>
<dbReference type="InterPro" id="IPR003439">
    <property type="entry name" value="ABC_transporter-like_ATP-bd"/>
</dbReference>
<organism evidence="14 15">
    <name type="scientific">Staphylococcus gallinarum</name>
    <dbReference type="NCBI Taxonomy" id="1293"/>
    <lineage>
        <taxon>Bacteria</taxon>
        <taxon>Bacillati</taxon>
        <taxon>Bacillota</taxon>
        <taxon>Bacilli</taxon>
        <taxon>Bacillales</taxon>
        <taxon>Staphylococcaceae</taxon>
        <taxon>Staphylococcus</taxon>
    </lineage>
</organism>
<comment type="subunit">
    <text evidence="10">The complex is composed of two ATP-binding proteins (OpuCA), two transmembrane proteins (OpuCB and OpuCD) and a solute-binding protein (OpuCC).</text>
</comment>
<proteinExistence type="predicted"/>
<comment type="catalytic activity">
    <reaction evidence="9">
        <text>a quaternary ammonium(out) + ATP + H2O = a quaternary ammonium(in) + ADP + phosphate + H(+)</text>
        <dbReference type="Rhea" id="RHEA:11036"/>
        <dbReference type="ChEBI" id="CHEBI:15377"/>
        <dbReference type="ChEBI" id="CHEBI:15378"/>
        <dbReference type="ChEBI" id="CHEBI:30616"/>
        <dbReference type="ChEBI" id="CHEBI:35267"/>
        <dbReference type="ChEBI" id="CHEBI:43474"/>
        <dbReference type="ChEBI" id="CHEBI:456216"/>
        <dbReference type="EC" id="7.6.2.9"/>
    </reaction>
</comment>
<evidence type="ECO:0000313" key="14">
    <source>
        <dbReference type="EMBL" id="RIL44409.1"/>
    </source>
</evidence>
<evidence type="ECO:0000256" key="10">
    <source>
        <dbReference type="ARBA" id="ARBA00063934"/>
    </source>
</evidence>
<keyword evidence="4" id="KW-0547">Nucleotide-binding</keyword>
<keyword evidence="3" id="KW-0410">Iron transport</keyword>
<dbReference type="GO" id="GO:0016020">
    <property type="term" value="C:membrane"/>
    <property type="evidence" value="ECO:0007669"/>
    <property type="project" value="InterPro"/>
</dbReference>
<dbReference type="InterPro" id="IPR027417">
    <property type="entry name" value="P-loop_NTPase"/>
</dbReference>
<dbReference type="SUPFAM" id="SSF52540">
    <property type="entry name" value="P-loop containing nucleoside triphosphate hydrolases"/>
    <property type="match status" value="1"/>
</dbReference>
<protein>
    <recommendedName>
        <fullName evidence="12">Carnitine transport ATP-binding protein OpuCA</fullName>
        <ecNumber evidence="11">7.6.2.9</ecNumber>
    </recommendedName>
</protein>
<dbReference type="AlphaFoldDB" id="A0A2T4SZX0"/>
<dbReference type="RefSeq" id="WP_107589517.1">
    <property type="nucleotide sequence ID" value="NZ_JAIEXT010000003.1"/>
</dbReference>
<evidence type="ECO:0000256" key="9">
    <source>
        <dbReference type="ARBA" id="ARBA00052482"/>
    </source>
</evidence>
<evidence type="ECO:0000256" key="8">
    <source>
        <dbReference type="ARBA" id="ARBA00023136"/>
    </source>
</evidence>
<keyword evidence="1" id="KW-0813">Transport</keyword>
<dbReference type="PROSITE" id="PS00211">
    <property type="entry name" value="ABC_TRANSPORTER_1"/>
    <property type="match status" value="1"/>
</dbReference>
<sequence length="251" mass="28494">MLKLINISKKYQEHEVLNSINLSIENGEIVSLLGPSGCGKTTLLNMILGLTEVSSGEIIYNNEEIHNKPMQKREFNIVFQDFCLFPHLNAYENIIYGLKNLKRNPLDKHVTDLIELLELRPHLYKKIHELSGGQKQRVSIARTIVMEPKILLMDEPLSALDGVIKESIKEMIKKIANTLNLTTIIVTHDPEEALTMSDKVVVINDGKIAQFGTPENIINNPKSKFVEHFILDQLNVKKNNIYKLFGASYGF</sequence>
<evidence type="ECO:0000256" key="5">
    <source>
        <dbReference type="ARBA" id="ARBA00022840"/>
    </source>
</evidence>
<keyword evidence="8" id="KW-0472">Membrane</keyword>
<dbReference type="FunFam" id="3.40.50.300:FF:000425">
    <property type="entry name" value="Probable ABC transporter, ATP-binding subunit"/>
    <property type="match status" value="1"/>
</dbReference>
<evidence type="ECO:0000256" key="3">
    <source>
        <dbReference type="ARBA" id="ARBA00022496"/>
    </source>
</evidence>
<evidence type="ECO:0000256" key="12">
    <source>
        <dbReference type="ARBA" id="ARBA00070305"/>
    </source>
</evidence>